<evidence type="ECO:0000256" key="2">
    <source>
        <dbReference type="ARBA" id="ARBA00001946"/>
    </source>
</evidence>
<comment type="cofactor">
    <cofactor evidence="14 15">
        <name>Mn(2+)</name>
        <dbReference type="ChEBI" id="CHEBI:29035"/>
    </cofactor>
    <cofactor evidence="14 15">
        <name>Mg(2+)</name>
        <dbReference type="ChEBI" id="CHEBI:18420"/>
    </cofactor>
    <text evidence="14 15">Manganese or magnesium. Binds 1 divalent metal ion per monomer in the absence of substrate. May bind a second metal ion after substrate binding.</text>
</comment>
<dbReference type="GO" id="GO:0005737">
    <property type="term" value="C:cytoplasm"/>
    <property type="evidence" value="ECO:0007669"/>
    <property type="project" value="UniProtKB-SubCell"/>
</dbReference>
<dbReference type="GO" id="GO:0003723">
    <property type="term" value="F:RNA binding"/>
    <property type="evidence" value="ECO:0007669"/>
    <property type="project" value="UniProtKB-UniRule"/>
</dbReference>
<dbReference type="SUPFAM" id="SSF53098">
    <property type="entry name" value="Ribonuclease H-like"/>
    <property type="match status" value="1"/>
</dbReference>
<keyword evidence="12 14" id="KW-0378">Hydrolase</keyword>
<feature type="domain" description="RNase H type-2" evidence="17">
    <location>
        <begin position="33"/>
        <end position="220"/>
    </location>
</feature>
<sequence length="220" mass="23687">MTLTSVDRKRVSRKTGKGPLGGFPELVIEYTGERLAGVDEVGRGPLAGAVVAAAVILDPCRPVEGLGDSKALSEKRRLELDALIRERALAFAVAQASPTEIDELNIYHATHLAMRRAIDALAVAAEYLLVDGNCLPRHHLPGQAVVKGDARHPAIGAASILAKVARDAQMVALDARYPEYGFARHKGYPTPEHLAALARLGPLAEHRRSFAPVKKQLELF</sequence>
<keyword evidence="10 14" id="KW-0479">Metal-binding</keyword>
<dbReference type="Pfam" id="PF01351">
    <property type="entry name" value="RNase_HII"/>
    <property type="match status" value="1"/>
</dbReference>
<comment type="catalytic activity">
    <reaction evidence="1 14 15 16">
        <text>Endonucleolytic cleavage to 5'-phosphomonoester.</text>
        <dbReference type="EC" id="3.1.26.4"/>
    </reaction>
</comment>
<dbReference type="InterPro" id="IPR012337">
    <property type="entry name" value="RNaseH-like_sf"/>
</dbReference>
<evidence type="ECO:0000259" key="17">
    <source>
        <dbReference type="PROSITE" id="PS51975"/>
    </source>
</evidence>
<dbReference type="PANTHER" id="PTHR10954">
    <property type="entry name" value="RIBONUCLEASE H2 SUBUNIT A"/>
    <property type="match status" value="1"/>
</dbReference>
<dbReference type="AlphaFoldDB" id="A0A4R8FUZ5"/>
<evidence type="ECO:0000256" key="13">
    <source>
        <dbReference type="ARBA" id="ARBA00023211"/>
    </source>
</evidence>
<dbReference type="Proteomes" id="UP000294489">
    <property type="component" value="Unassembled WGS sequence"/>
</dbReference>
<evidence type="ECO:0000256" key="10">
    <source>
        <dbReference type="ARBA" id="ARBA00022723"/>
    </source>
</evidence>
<dbReference type="InterPro" id="IPR024567">
    <property type="entry name" value="RNase_HII/HIII_dom"/>
</dbReference>
<evidence type="ECO:0000256" key="3">
    <source>
        <dbReference type="ARBA" id="ARBA00004065"/>
    </source>
</evidence>
<proteinExistence type="inferred from homology"/>
<accession>A0A4R8FUZ5</accession>
<dbReference type="InterPro" id="IPR001352">
    <property type="entry name" value="RNase_HII/HIII"/>
</dbReference>
<feature type="binding site" evidence="14 15">
    <location>
        <position position="40"/>
    </location>
    <ligand>
        <name>a divalent metal cation</name>
        <dbReference type="ChEBI" id="CHEBI:60240"/>
    </ligand>
</feature>
<evidence type="ECO:0000256" key="11">
    <source>
        <dbReference type="ARBA" id="ARBA00022759"/>
    </source>
</evidence>
<evidence type="ECO:0000256" key="16">
    <source>
        <dbReference type="RuleBase" id="RU003515"/>
    </source>
</evidence>
<dbReference type="EC" id="3.1.26.4" evidence="6 14"/>
<evidence type="ECO:0000256" key="1">
    <source>
        <dbReference type="ARBA" id="ARBA00000077"/>
    </source>
</evidence>
<dbReference type="FunFam" id="3.30.420.10:FF:000006">
    <property type="entry name" value="Ribonuclease HII"/>
    <property type="match status" value="1"/>
</dbReference>
<dbReference type="GO" id="GO:0043137">
    <property type="term" value="P:DNA replication, removal of RNA primer"/>
    <property type="evidence" value="ECO:0007669"/>
    <property type="project" value="TreeGrafter"/>
</dbReference>
<dbReference type="InterPro" id="IPR022898">
    <property type="entry name" value="RNase_HII"/>
</dbReference>
<dbReference type="PANTHER" id="PTHR10954:SF18">
    <property type="entry name" value="RIBONUCLEASE HII"/>
    <property type="match status" value="1"/>
</dbReference>
<keyword evidence="8 14" id="KW-0963">Cytoplasm</keyword>
<comment type="similarity">
    <text evidence="5 14 16">Belongs to the RNase HII family.</text>
</comment>
<keyword evidence="13 14" id="KW-0464">Manganese</keyword>
<evidence type="ECO:0000256" key="6">
    <source>
        <dbReference type="ARBA" id="ARBA00012180"/>
    </source>
</evidence>
<dbReference type="Gene3D" id="3.30.420.10">
    <property type="entry name" value="Ribonuclease H-like superfamily/Ribonuclease H"/>
    <property type="match status" value="1"/>
</dbReference>
<dbReference type="NCBIfam" id="NF000596">
    <property type="entry name" value="PRK00015.1-4"/>
    <property type="match status" value="1"/>
</dbReference>
<dbReference type="GO" id="GO:0004523">
    <property type="term" value="F:RNA-DNA hybrid ribonuclease activity"/>
    <property type="evidence" value="ECO:0007669"/>
    <property type="project" value="UniProtKB-UniRule"/>
</dbReference>
<dbReference type="OrthoDB" id="9803420at2"/>
<dbReference type="HAMAP" id="MF_00052_B">
    <property type="entry name" value="RNase_HII_B"/>
    <property type="match status" value="1"/>
</dbReference>
<comment type="caution">
    <text evidence="18">The sequence shown here is derived from an EMBL/GenBank/DDBJ whole genome shotgun (WGS) entry which is preliminary data.</text>
</comment>
<feature type="binding site" evidence="14 15">
    <location>
        <position position="131"/>
    </location>
    <ligand>
        <name>a divalent metal cation</name>
        <dbReference type="ChEBI" id="CHEBI:60240"/>
    </ligand>
</feature>
<gene>
    <name evidence="14" type="primary">rnhB</name>
    <name evidence="18" type="ORF">DFO67_11239</name>
</gene>
<dbReference type="PROSITE" id="PS51975">
    <property type="entry name" value="RNASE_H_2"/>
    <property type="match status" value="1"/>
</dbReference>
<reference evidence="18 19" key="1">
    <citation type="submission" date="2019-03" db="EMBL/GenBank/DDBJ databases">
        <title>Freshwater and sediment microbial communities from various areas in North America, analyzing microbe dynamics in response to fracking.</title>
        <authorList>
            <person name="Lamendella R."/>
        </authorList>
    </citation>
    <scope>NUCLEOTIDE SEQUENCE [LARGE SCALE GENOMIC DNA]</scope>
    <source>
        <strain evidence="18 19">6_TX</strain>
    </source>
</reference>
<evidence type="ECO:0000256" key="8">
    <source>
        <dbReference type="ARBA" id="ARBA00022490"/>
    </source>
</evidence>
<dbReference type="InterPro" id="IPR036397">
    <property type="entry name" value="RNaseH_sf"/>
</dbReference>
<evidence type="ECO:0000256" key="7">
    <source>
        <dbReference type="ARBA" id="ARBA00019179"/>
    </source>
</evidence>
<comment type="function">
    <text evidence="3 14 16">Endonuclease that specifically degrades the RNA of RNA-DNA hybrids.</text>
</comment>
<keyword evidence="9 14" id="KW-0540">Nuclease</keyword>
<dbReference type="GO" id="GO:0006298">
    <property type="term" value="P:mismatch repair"/>
    <property type="evidence" value="ECO:0007669"/>
    <property type="project" value="TreeGrafter"/>
</dbReference>
<evidence type="ECO:0000256" key="15">
    <source>
        <dbReference type="PROSITE-ProRule" id="PRU01319"/>
    </source>
</evidence>
<dbReference type="NCBIfam" id="NF000595">
    <property type="entry name" value="PRK00015.1-3"/>
    <property type="match status" value="1"/>
</dbReference>
<dbReference type="CDD" id="cd07182">
    <property type="entry name" value="RNase_HII_bacteria_HII_like"/>
    <property type="match status" value="1"/>
</dbReference>
<keyword evidence="11 14" id="KW-0255">Endonuclease</keyword>
<evidence type="ECO:0000256" key="12">
    <source>
        <dbReference type="ARBA" id="ARBA00022801"/>
    </source>
</evidence>
<organism evidence="18 19">
    <name type="scientific">Modicisalibacter xianhensis</name>
    <dbReference type="NCBI Taxonomy" id="442341"/>
    <lineage>
        <taxon>Bacteria</taxon>
        <taxon>Pseudomonadati</taxon>
        <taxon>Pseudomonadota</taxon>
        <taxon>Gammaproteobacteria</taxon>
        <taxon>Oceanospirillales</taxon>
        <taxon>Halomonadaceae</taxon>
        <taxon>Modicisalibacter</taxon>
    </lineage>
</organism>
<comment type="subcellular location">
    <subcellularLocation>
        <location evidence="4 14">Cytoplasm</location>
    </subcellularLocation>
</comment>
<evidence type="ECO:0000256" key="5">
    <source>
        <dbReference type="ARBA" id="ARBA00007383"/>
    </source>
</evidence>
<dbReference type="GO" id="GO:0030145">
    <property type="term" value="F:manganese ion binding"/>
    <property type="evidence" value="ECO:0007669"/>
    <property type="project" value="UniProtKB-UniRule"/>
</dbReference>
<name>A0A4R8FUZ5_9GAMM</name>
<dbReference type="GO" id="GO:0032299">
    <property type="term" value="C:ribonuclease H2 complex"/>
    <property type="evidence" value="ECO:0007669"/>
    <property type="project" value="TreeGrafter"/>
</dbReference>
<feature type="binding site" evidence="14 15">
    <location>
        <position position="39"/>
    </location>
    <ligand>
        <name>a divalent metal cation</name>
        <dbReference type="ChEBI" id="CHEBI:60240"/>
    </ligand>
</feature>
<dbReference type="EMBL" id="SOEC01000012">
    <property type="protein sequence ID" value="TDX27825.1"/>
    <property type="molecule type" value="Genomic_DNA"/>
</dbReference>
<evidence type="ECO:0000313" key="18">
    <source>
        <dbReference type="EMBL" id="TDX27825.1"/>
    </source>
</evidence>
<evidence type="ECO:0000256" key="4">
    <source>
        <dbReference type="ARBA" id="ARBA00004496"/>
    </source>
</evidence>
<protein>
    <recommendedName>
        <fullName evidence="7 14">Ribonuclease HII</fullName>
        <shortName evidence="14">RNase HII</shortName>
        <ecNumber evidence="6 14">3.1.26.4</ecNumber>
    </recommendedName>
</protein>
<evidence type="ECO:0000313" key="19">
    <source>
        <dbReference type="Proteomes" id="UP000294489"/>
    </source>
</evidence>
<evidence type="ECO:0000256" key="9">
    <source>
        <dbReference type="ARBA" id="ARBA00022722"/>
    </source>
</evidence>
<comment type="cofactor">
    <cofactor evidence="2">
        <name>Mg(2+)</name>
        <dbReference type="ChEBI" id="CHEBI:18420"/>
    </cofactor>
</comment>
<evidence type="ECO:0000256" key="14">
    <source>
        <dbReference type="HAMAP-Rule" id="MF_00052"/>
    </source>
</evidence>